<dbReference type="GO" id="GO:0015074">
    <property type="term" value="P:DNA integration"/>
    <property type="evidence" value="ECO:0007669"/>
    <property type="project" value="InterPro"/>
</dbReference>
<dbReference type="Pfam" id="PF13333">
    <property type="entry name" value="rve_2"/>
    <property type="match status" value="1"/>
</dbReference>
<evidence type="ECO:0000256" key="1">
    <source>
        <dbReference type="ARBA" id="ARBA00002286"/>
    </source>
</evidence>
<name>A0A9X5ANR3_9FIRM</name>
<dbReference type="PANTHER" id="PTHR46889:SF5">
    <property type="entry name" value="INTEGRASE PROTEIN"/>
    <property type="match status" value="1"/>
</dbReference>
<organism evidence="3 4">
    <name type="scientific">Turicibacter sanguinis</name>
    <dbReference type="NCBI Taxonomy" id="154288"/>
    <lineage>
        <taxon>Bacteria</taxon>
        <taxon>Bacillati</taxon>
        <taxon>Bacillota</taxon>
        <taxon>Erysipelotrichia</taxon>
        <taxon>Erysipelotrichales</taxon>
        <taxon>Turicibacteraceae</taxon>
        <taxon>Turicibacter</taxon>
    </lineage>
</organism>
<sequence length="316" mass="37508">MYEPRRRSGIFTCSKFITKKVNREKKGVLTKQAEFEFIREYSTEFSLSILFKLTSVSRAGYYKWKKSHSKNQVNRDEELYRLMLEVFNESKGTYGVKRIKQALLNQYGWIVNHKCICRIMHKYHLVCVLPKPKFKRRPQPHGNISNVLNREFHATKPLQKLCLDITYIKIKAPYPKWAYLCAVKDLYNHEIVAYDVSPTQNMMQVFRVLNQLSKLPLAEQAILHTDQGFQFTNKYYMKRVADMGLIQSMSRRGNCWDNACIENFFRHLKAEMPHFGTSETLEEVSMTITEYIHYYNHKRIQTKYGMSPIEFRLHAV</sequence>
<dbReference type="InterPro" id="IPR025948">
    <property type="entry name" value="HTH-like_dom"/>
</dbReference>
<dbReference type="InterPro" id="IPR012337">
    <property type="entry name" value="RNaseH-like_sf"/>
</dbReference>
<comment type="caution">
    <text evidence="3">The sequence shown here is derived from an EMBL/GenBank/DDBJ whole genome shotgun (WGS) entry which is preliminary data.</text>
</comment>
<dbReference type="EMBL" id="WMQE01000020">
    <property type="protein sequence ID" value="MTK21658.1"/>
    <property type="molecule type" value="Genomic_DNA"/>
</dbReference>
<dbReference type="GO" id="GO:0003676">
    <property type="term" value="F:nucleic acid binding"/>
    <property type="evidence" value="ECO:0007669"/>
    <property type="project" value="InterPro"/>
</dbReference>
<accession>A0A9X5ANR3</accession>
<dbReference type="Gene3D" id="3.30.420.10">
    <property type="entry name" value="Ribonuclease H-like superfamily/Ribonuclease H"/>
    <property type="match status" value="1"/>
</dbReference>
<reference evidence="3 4" key="1">
    <citation type="journal article" date="2019" name="Nat. Med.">
        <title>A library of human gut bacterial isolates paired with longitudinal multiomics data enables mechanistic microbiome research.</title>
        <authorList>
            <person name="Poyet M."/>
            <person name="Groussin M."/>
            <person name="Gibbons S.M."/>
            <person name="Avila-Pacheco J."/>
            <person name="Jiang X."/>
            <person name="Kearney S.M."/>
            <person name="Perrotta A.R."/>
            <person name="Berdy B."/>
            <person name="Zhao S."/>
            <person name="Lieberman T.D."/>
            <person name="Swanson P.K."/>
            <person name="Smith M."/>
            <person name="Roesemann S."/>
            <person name="Alexander J.E."/>
            <person name="Rich S.A."/>
            <person name="Livny J."/>
            <person name="Vlamakis H."/>
            <person name="Clish C."/>
            <person name="Bullock K."/>
            <person name="Deik A."/>
            <person name="Scott J."/>
            <person name="Pierce K.A."/>
            <person name="Xavier R.J."/>
            <person name="Alm E.J."/>
        </authorList>
    </citation>
    <scope>NUCLEOTIDE SEQUENCE [LARGE SCALE GENOMIC DNA]</scope>
    <source>
        <strain evidence="3 4">BIOML-A198</strain>
    </source>
</reference>
<dbReference type="PANTHER" id="PTHR46889">
    <property type="entry name" value="TRANSPOSASE INSF FOR INSERTION SEQUENCE IS3B-RELATED"/>
    <property type="match status" value="1"/>
</dbReference>
<gene>
    <name evidence="3" type="ORF">GMA92_09515</name>
</gene>
<dbReference type="NCBIfam" id="NF033516">
    <property type="entry name" value="transpos_IS3"/>
    <property type="match status" value="1"/>
</dbReference>
<dbReference type="Proteomes" id="UP000487649">
    <property type="component" value="Unassembled WGS sequence"/>
</dbReference>
<dbReference type="InterPro" id="IPR001584">
    <property type="entry name" value="Integrase_cat-core"/>
</dbReference>
<dbReference type="InterPro" id="IPR048020">
    <property type="entry name" value="Transpos_IS3"/>
</dbReference>
<dbReference type="InterPro" id="IPR036397">
    <property type="entry name" value="RNaseH_sf"/>
</dbReference>
<dbReference type="PROSITE" id="PS50994">
    <property type="entry name" value="INTEGRASE"/>
    <property type="match status" value="1"/>
</dbReference>
<dbReference type="AlphaFoldDB" id="A0A9X5ANR3"/>
<dbReference type="Pfam" id="PF13276">
    <property type="entry name" value="HTH_21"/>
    <property type="match status" value="1"/>
</dbReference>
<dbReference type="Pfam" id="PF00665">
    <property type="entry name" value="rve"/>
    <property type="match status" value="1"/>
</dbReference>
<comment type="function">
    <text evidence="1">Involved in the transposition of the insertion sequence.</text>
</comment>
<proteinExistence type="predicted"/>
<evidence type="ECO:0000259" key="2">
    <source>
        <dbReference type="PROSITE" id="PS50994"/>
    </source>
</evidence>
<protein>
    <submittedName>
        <fullName evidence="3">IS3 family transposase</fullName>
    </submittedName>
</protein>
<evidence type="ECO:0000313" key="4">
    <source>
        <dbReference type="Proteomes" id="UP000487649"/>
    </source>
</evidence>
<feature type="domain" description="Integrase catalytic" evidence="2">
    <location>
        <begin position="153"/>
        <end position="316"/>
    </location>
</feature>
<evidence type="ECO:0000313" key="3">
    <source>
        <dbReference type="EMBL" id="MTK21658.1"/>
    </source>
</evidence>
<dbReference type="SUPFAM" id="SSF53098">
    <property type="entry name" value="Ribonuclease H-like"/>
    <property type="match status" value="1"/>
</dbReference>
<dbReference type="InterPro" id="IPR050900">
    <property type="entry name" value="Transposase_IS3/IS150/IS904"/>
</dbReference>